<dbReference type="AlphaFoldDB" id="A0A7X0KM42"/>
<name>A0A7X0KM42_9HYPH</name>
<reference evidence="2 3" key="1">
    <citation type="submission" date="2020-08" db="EMBL/GenBank/DDBJ databases">
        <title>Genomic Encyclopedia of Type Strains, Phase IV (KMG-IV): sequencing the most valuable type-strain genomes for metagenomic binning, comparative biology and taxonomic classification.</title>
        <authorList>
            <person name="Goeker M."/>
        </authorList>
    </citation>
    <scope>NUCLEOTIDE SEQUENCE [LARGE SCALE GENOMIC DNA]</scope>
    <source>
        <strain evidence="2 3">DSM 7051</strain>
    </source>
</reference>
<dbReference type="Proteomes" id="UP000536262">
    <property type="component" value="Unassembled WGS sequence"/>
</dbReference>
<dbReference type="Pfam" id="PF21866">
    <property type="entry name" value="DUF6915"/>
    <property type="match status" value="1"/>
</dbReference>
<accession>A0A7X0KM42</accession>
<dbReference type="RefSeq" id="WP_246441435.1">
    <property type="nucleotide sequence ID" value="NZ_BAABEG010000005.1"/>
</dbReference>
<comment type="caution">
    <text evidence="2">The sequence shown here is derived from an EMBL/GenBank/DDBJ whole genome shotgun (WGS) entry which is preliminary data.</text>
</comment>
<proteinExistence type="predicted"/>
<dbReference type="InterPro" id="IPR054061">
    <property type="entry name" value="DUF6915"/>
</dbReference>
<feature type="domain" description="DUF6915" evidence="1">
    <location>
        <begin position="29"/>
        <end position="124"/>
    </location>
</feature>
<dbReference type="EMBL" id="JACHOU010000009">
    <property type="protein sequence ID" value="MBB6355740.1"/>
    <property type="molecule type" value="Genomic_DNA"/>
</dbReference>
<protein>
    <recommendedName>
        <fullName evidence="1">DUF6915 domain-containing protein</fullName>
    </recommendedName>
</protein>
<organism evidence="2 3">
    <name type="scientific">Aminobacter aganoensis</name>
    <dbReference type="NCBI Taxonomy" id="83264"/>
    <lineage>
        <taxon>Bacteria</taxon>
        <taxon>Pseudomonadati</taxon>
        <taxon>Pseudomonadota</taxon>
        <taxon>Alphaproteobacteria</taxon>
        <taxon>Hyphomicrobiales</taxon>
        <taxon>Phyllobacteriaceae</taxon>
        <taxon>Aminobacter</taxon>
    </lineage>
</organism>
<evidence type="ECO:0000313" key="2">
    <source>
        <dbReference type="EMBL" id="MBB6355740.1"/>
    </source>
</evidence>
<gene>
    <name evidence="2" type="ORF">GGR00_003545</name>
</gene>
<keyword evidence="3" id="KW-1185">Reference proteome</keyword>
<evidence type="ECO:0000313" key="3">
    <source>
        <dbReference type="Proteomes" id="UP000536262"/>
    </source>
</evidence>
<sequence>MIPSASDWLLGFQRPDWLRSVNIDAEELAQDSARRFGGDASLYLPLHGWFLATSSWCDGIEHLLFRHHSFGVFEAETRFGPVLQSDSGTTVPTRIVAERHVQTVVGSIPPAIDVLRRIKAERWMLQATSPRKLGLD</sequence>
<evidence type="ECO:0000259" key="1">
    <source>
        <dbReference type="Pfam" id="PF21866"/>
    </source>
</evidence>